<comment type="caution">
    <text evidence="1">The sequence shown here is derived from an EMBL/GenBank/DDBJ whole genome shotgun (WGS) entry which is preliminary data.</text>
</comment>
<sequence length="278" mass="30656">MADANQGMPEIKGTLPLYKKPEPLNVQAHKGKGLKYGDRPFDFLNETHFVPVTVGEFANAGGVFPLIFLGDTKTVVAVMGLQAGENLFVDPNTGAFSPFSYVPAYVRRYPFVGAVHTNEEDRFTVCVDAGSHLFSDTPDVPFFNEDGKPSEFTERAIDFVRRFEADVAATQAFIDRMKELDLFEEQQTNFQPRDNAGQPVGEPQVVATYWGISLAKVNALPTKTLEELRDNRYLGAIYAHLLSMARWDQLLARAASRNGQKVTAAVAQPSMAPPPPEA</sequence>
<evidence type="ECO:0000313" key="2">
    <source>
        <dbReference type="Proteomes" id="UP000648722"/>
    </source>
</evidence>
<keyword evidence="2" id="KW-1185">Reference proteome</keyword>
<evidence type="ECO:0000313" key="1">
    <source>
        <dbReference type="EMBL" id="GGH03229.1"/>
    </source>
</evidence>
<gene>
    <name evidence="1" type="ORF">GCM10007420_19440</name>
</gene>
<proteinExistence type="predicted"/>
<dbReference type="RefSeq" id="WP_188452386.1">
    <property type="nucleotide sequence ID" value="NZ_BMFS01000008.1"/>
</dbReference>
<name>A0ABQ1XU80_9PROT</name>
<reference evidence="2" key="1">
    <citation type="journal article" date="2019" name="Int. J. Syst. Evol. Microbiol.">
        <title>The Global Catalogue of Microorganisms (GCM) 10K type strain sequencing project: providing services to taxonomists for standard genome sequencing and annotation.</title>
        <authorList>
            <consortium name="The Broad Institute Genomics Platform"/>
            <consortium name="The Broad Institute Genome Sequencing Center for Infectious Disease"/>
            <person name="Wu L."/>
            <person name="Ma J."/>
        </authorList>
    </citation>
    <scope>NUCLEOTIDE SEQUENCE [LARGE SCALE GENOMIC DNA]</scope>
    <source>
        <strain evidence="2">CGMCC 1.12766</strain>
    </source>
</reference>
<dbReference type="InterPro" id="IPR010836">
    <property type="entry name" value="SapC"/>
</dbReference>
<protein>
    <submittedName>
        <fullName evidence="1">Peptidase</fullName>
    </submittedName>
</protein>
<organism evidence="1 2">
    <name type="scientific">Glycocaulis albus</name>
    <dbReference type="NCBI Taxonomy" id="1382801"/>
    <lineage>
        <taxon>Bacteria</taxon>
        <taxon>Pseudomonadati</taxon>
        <taxon>Pseudomonadota</taxon>
        <taxon>Alphaproteobacteria</taxon>
        <taxon>Maricaulales</taxon>
        <taxon>Maricaulaceae</taxon>
        <taxon>Glycocaulis</taxon>
    </lineage>
</organism>
<dbReference type="Pfam" id="PF07277">
    <property type="entry name" value="SapC"/>
    <property type="match status" value="1"/>
</dbReference>
<accession>A0ABQ1XU80</accession>
<dbReference type="Proteomes" id="UP000648722">
    <property type="component" value="Unassembled WGS sequence"/>
</dbReference>
<dbReference type="EMBL" id="BMFS01000008">
    <property type="protein sequence ID" value="GGH03229.1"/>
    <property type="molecule type" value="Genomic_DNA"/>
</dbReference>